<reference evidence="1 2" key="1">
    <citation type="journal article" date="2022" name="Int. J. Syst. Evol. Microbiol.">
        <title>Noviherbaspirillum aridicola sp. nov., isolated from an arid soil in Pakistan.</title>
        <authorList>
            <person name="Khan I.U."/>
            <person name="Saqib M."/>
            <person name="Amin A."/>
            <person name="Hussain F."/>
            <person name="Li L."/>
            <person name="Liu Y.H."/>
            <person name="Fang B.Z."/>
            <person name="Ahmed I."/>
            <person name="Li W.J."/>
        </authorList>
    </citation>
    <scope>NUCLEOTIDE SEQUENCE [LARGE SCALE GENOMIC DNA]</scope>
    <source>
        <strain evidence="1 2">NCCP-691</strain>
    </source>
</reference>
<protein>
    <submittedName>
        <fullName evidence="1">Uncharacterized protein</fullName>
    </submittedName>
</protein>
<sequence length="221" mass="24010">MPDDPAPGETGPFTAFLSISPEQNAGLRDIVTLEVRGAGIRNVELVPPDSPGPVIARFNVVNETVAVLHLDTRTMLNGVLVGRILAYSAPPGEAGASIEVMPRREWRLVNDPQPPLIGAIPPRNYRPFVIIQPRELPFVDPAPLRALYGLDDAALAARLASDGPAIQAMMDRYQTSQVWLEPTGIDGSGQGEWFYCRNNLTVVACRGGFMVMAARMELNRP</sequence>
<comment type="caution">
    <text evidence="1">The sequence shown here is derived from an EMBL/GenBank/DDBJ whole genome shotgun (WGS) entry which is preliminary data.</text>
</comment>
<keyword evidence="2" id="KW-1185">Reference proteome</keyword>
<name>A0ABQ4Q1Y9_9BURK</name>
<evidence type="ECO:0000313" key="1">
    <source>
        <dbReference type="EMBL" id="GIZ51103.1"/>
    </source>
</evidence>
<dbReference type="Proteomes" id="UP000887222">
    <property type="component" value="Unassembled WGS sequence"/>
</dbReference>
<dbReference type="RefSeq" id="WP_220807278.1">
    <property type="nucleotide sequence ID" value="NZ_BPMK01000004.1"/>
</dbReference>
<gene>
    <name evidence="1" type="ORF">NCCP691_11170</name>
</gene>
<dbReference type="EMBL" id="BPMK01000004">
    <property type="protein sequence ID" value="GIZ51103.1"/>
    <property type="molecule type" value="Genomic_DNA"/>
</dbReference>
<proteinExistence type="predicted"/>
<evidence type="ECO:0000313" key="2">
    <source>
        <dbReference type="Proteomes" id="UP000887222"/>
    </source>
</evidence>
<accession>A0ABQ4Q1Y9</accession>
<organism evidence="1 2">
    <name type="scientific">Noviherbaspirillum aridicola</name>
    <dbReference type="NCBI Taxonomy" id="2849687"/>
    <lineage>
        <taxon>Bacteria</taxon>
        <taxon>Pseudomonadati</taxon>
        <taxon>Pseudomonadota</taxon>
        <taxon>Betaproteobacteria</taxon>
        <taxon>Burkholderiales</taxon>
        <taxon>Oxalobacteraceae</taxon>
        <taxon>Noviherbaspirillum</taxon>
    </lineage>
</organism>